<reference evidence="1 2" key="1">
    <citation type="journal article" date="2010" name="PLoS ONE">
        <title>The glycobiome of the rumen bacterium Butyrivibrio proteoclasticus B316(T) highlights adaptation to a polysaccharide-rich environment.</title>
        <authorList>
            <person name="Kelly W.J."/>
            <person name="Leahy S.C."/>
            <person name="Altermann E."/>
            <person name="Yeoman C.J."/>
            <person name="Dunne J.C."/>
            <person name="Kong Z."/>
            <person name="Pacheco D.M."/>
            <person name="Li D."/>
            <person name="Noel S.J."/>
            <person name="Moon C.D."/>
            <person name="Cookson A.L."/>
            <person name="Attwood G.T."/>
        </authorList>
    </citation>
    <scope>NUCLEOTIDE SEQUENCE [LARGE SCALE GENOMIC DNA]</scope>
    <source>
        <strain evidence="2">ATCC 51982 / DSM 14932 / B316</strain>
    </source>
</reference>
<dbReference type="AlphaFoldDB" id="E0RZC4"/>
<protein>
    <submittedName>
        <fullName evidence="1">Uncharacterized protein</fullName>
    </submittedName>
</protein>
<keyword evidence="2" id="KW-1185">Reference proteome</keyword>
<dbReference type="eggNOG" id="ENOG5033HFG">
    <property type="taxonomic scope" value="Bacteria"/>
</dbReference>
<dbReference type="EMBL" id="CP001810">
    <property type="protein sequence ID" value="ADL33121.1"/>
    <property type="molecule type" value="Genomic_DNA"/>
</dbReference>
<evidence type="ECO:0000313" key="1">
    <source>
        <dbReference type="EMBL" id="ADL33121.1"/>
    </source>
</evidence>
<proteinExistence type="predicted"/>
<dbReference type="HOGENOM" id="CLU_323320_0_0_9"/>
<dbReference type="RefSeq" id="WP_013279778.1">
    <property type="nucleotide sequence ID" value="NC_014387.1"/>
</dbReference>
<evidence type="ECO:0000313" key="2">
    <source>
        <dbReference type="Proteomes" id="UP000001299"/>
    </source>
</evidence>
<gene>
    <name evidence="1" type="ordered locus">bpr_I0373</name>
</gene>
<dbReference type="KEGG" id="bpb:bpr_I0373"/>
<dbReference type="STRING" id="515622.bpr_I0373"/>
<name>E0RZC4_BUTPB</name>
<accession>E0RZC4</accession>
<dbReference type="Proteomes" id="UP000001299">
    <property type="component" value="Chromosome 1"/>
</dbReference>
<organism evidence="1 2">
    <name type="scientific">Butyrivibrio proteoclasticus (strain ATCC 51982 / DSM 14932 / B316)</name>
    <name type="common">Clostridium proteoclasticum</name>
    <dbReference type="NCBI Taxonomy" id="515622"/>
    <lineage>
        <taxon>Bacteria</taxon>
        <taxon>Bacillati</taxon>
        <taxon>Bacillota</taxon>
        <taxon>Clostridia</taxon>
        <taxon>Lachnospirales</taxon>
        <taxon>Lachnospiraceae</taxon>
        <taxon>Butyrivibrio</taxon>
    </lineage>
</organism>
<sequence length="927" mass="108358">MGKVCRPFYLFNDYLPPSKPAVEDVQWKILGYYDDMLVGENLFENMEGALDFEKLWHAQRSQSEELCGSYSIQTVFGFRDDDDTKQRDAIFWKDSETADYPFLFFSMLQIDKDICSKESLKRAAALEDSVENTDVKAITYFSIDYSDIILVLKCKKYEDGAKIIEDIHLGKAGLRVSYGYSFASINMKMINKGKCRKELGIARNIQIYIIALELELADVVYNHMLEEIKEKGGEEYIGTISKQGVLGCNDIKFEIGELPWDIFLSFYKQNEGIFNHTSKIYQDNLVGVTTIIGSDYDANKISNKGLPVANKTGKICENEPVLCRVLVDRCKEWQSRAGKNGEISHLGRYFLSILNSLGKFEVSPIHDYLFQTMLTQMSILIDLAEQALNDEEEMLDYYKENPEAADRGIEQIRNAFFRSAYGFVREFSLLVQNSVRSDRQFTQAPDFDVRVYETPVKLLAFYNAYIYNMKEYLGTFVNDNEEEHEYVFLAYPGVSDFVKLREKFSTISDTKRLFLMELPEINTYRPRDLMFILGHEVAHNVGGGIRNRKERAEITTKIMAYMYVKYIRLSFQKSRQEKGRDKRFMFALYDDIWDEMAENIETLAEEANEIWIAKNFSKDDPMSNHLKKRIYHREWVVPREKNVMVCIVQMDPKKIWHSLLQREYYYQLDNEEPDKKIEELSQDIHRWGQEFTGETLRGLFDIKGVFSILFYLYKECIADLICIKTLQYSFSEYIELVVRELKYQGQEDFDCITVFSLRSALVTYCMIHCQKYHWKKGDIQCGDNAFTDSDCVKTARIAKEEMDKYLSRERQEKGKEIKKLADSIKNKKELTRDGISSLTIMEDKYVLKLIAEYLMHCVSKLDELNSEKNEKRDMKRKSVKEMFELFSVEKGGVGISDIIIDIHKHIANYYNEIGENNWEKLLKNGEH</sequence>